<sequence length="257" mass="28793">MGKVVCIANQKGGVGKTTTIINLAASMAAAERKVLVIDMDPQANATSGLGIPRNTRNSIYRALISMKPLVELFVSTELETLKIVPSNKDLIGAELELIEFKNWQLRLRDLIEPIKNYFEFILVDCPPSLGVLTLNALVASDAVLVPMQCEYFSLEGVSDLLDTIRRIRANYNNRLEIMGVLLTMYDDRTNLARQVRENINTHFKDLVLKTVIPRNIKLGECPSFGKPILLYDIKSKGAEAYLNLAKEILRNEKKSTR</sequence>
<dbReference type="PIRSF" id="PIRSF009320">
    <property type="entry name" value="Nuc_binding_HP_1000"/>
    <property type="match status" value="1"/>
</dbReference>
<dbReference type="PANTHER" id="PTHR13696:SF52">
    <property type="entry name" value="PARA FAMILY PROTEIN CT_582"/>
    <property type="match status" value="1"/>
</dbReference>
<dbReference type="InterPro" id="IPR050678">
    <property type="entry name" value="DNA_Partitioning_ATPase"/>
</dbReference>
<evidence type="ECO:0000259" key="1">
    <source>
        <dbReference type="Pfam" id="PF13614"/>
    </source>
</evidence>
<dbReference type="FunFam" id="3.40.50.300:FF:000285">
    <property type="entry name" value="Sporulation initiation inhibitor Soj"/>
    <property type="match status" value="1"/>
</dbReference>
<gene>
    <name evidence="2" type="ORF">A2Y62_12095</name>
</gene>
<name>A0A1F5VDC4_9BACT</name>
<dbReference type="Proteomes" id="UP000178943">
    <property type="component" value="Unassembled WGS sequence"/>
</dbReference>
<dbReference type="InterPro" id="IPR025669">
    <property type="entry name" value="AAA_dom"/>
</dbReference>
<dbReference type="Gene3D" id="3.40.50.300">
    <property type="entry name" value="P-loop containing nucleotide triphosphate hydrolases"/>
    <property type="match status" value="1"/>
</dbReference>
<feature type="domain" description="AAA" evidence="1">
    <location>
        <begin position="3"/>
        <end position="177"/>
    </location>
</feature>
<evidence type="ECO:0000313" key="2">
    <source>
        <dbReference type="EMBL" id="OGF61439.1"/>
    </source>
</evidence>
<dbReference type="EMBL" id="MFGW01000195">
    <property type="protein sequence ID" value="OGF61439.1"/>
    <property type="molecule type" value="Genomic_DNA"/>
</dbReference>
<organism evidence="2 3">
    <name type="scientific">Candidatus Fischerbacteria bacterium RBG_13_37_8</name>
    <dbReference type="NCBI Taxonomy" id="1817863"/>
    <lineage>
        <taxon>Bacteria</taxon>
        <taxon>Candidatus Fischeribacteriota</taxon>
    </lineage>
</organism>
<dbReference type="AlphaFoldDB" id="A0A1F5VDC4"/>
<comment type="caution">
    <text evidence="2">The sequence shown here is derived from an EMBL/GenBank/DDBJ whole genome shotgun (WGS) entry which is preliminary data.</text>
</comment>
<evidence type="ECO:0000313" key="3">
    <source>
        <dbReference type="Proteomes" id="UP000178943"/>
    </source>
</evidence>
<proteinExistence type="predicted"/>
<dbReference type="CDD" id="cd02042">
    <property type="entry name" value="ParAB_family"/>
    <property type="match status" value="1"/>
</dbReference>
<protein>
    <submittedName>
        <fullName evidence="2">Chromosome partitioning protein</fullName>
    </submittedName>
</protein>
<dbReference type="InterPro" id="IPR027417">
    <property type="entry name" value="P-loop_NTPase"/>
</dbReference>
<reference evidence="2 3" key="1">
    <citation type="journal article" date="2016" name="Nat. Commun.">
        <title>Thousands of microbial genomes shed light on interconnected biogeochemical processes in an aquifer system.</title>
        <authorList>
            <person name="Anantharaman K."/>
            <person name="Brown C.T."/>
            <person name="Hug L.A."/>
            <person name="Sharon I."/>
            <person name="Castelle C.J."/>
            <person name="Probst A.J."/>
            <person name="Thomas B.C."/>
            <person name="Singh A."/>
            <person name="Wilkins M.J."/>
            <person name="Karaoz U."/>
            <person name="Brodie E.L."/>
            <person name="Williams K.H."/>
            <person name="Hubbard S.S."/>
            <person name="Banfield J.F."/>
        </authorList>
    </citation>
    <scope>NUCLEOTIDE SEQUENCE [LARGE SCALE GENOMIC DNA]</scope>
</reference>
<accession>A0A1F5VDC4</accession>
<dbReference type="SUPFAM" id="SSF52540">
    <property type="entry name" value="P-loop containing nucleoside triphosphate hydrolases"/>
    <property type="match status" value="1"/>
</dbReference>
<dbReference type="PANTHER" id="PTHR13696">
    <property type="entry name" value="P-LOOP CONTAINING NUCLEOSIDE TRIPHOSPHATE HYDROLASE"/>
    <property type="match status" value="1"/>
</dbReference>
<dbReference type="Pfam" id="PF13614">
    <property type="entry name" value="AAA_31"/>
    <property type="match status" value="1"/>
</dbReference>
<dbReference type="STRING" id="1817863.A2Y62_12095"/>